<name>A0A1H6QTI4_9GAMM</name>
<dbReference type="AlphaFoldDB" id="A0A1H6QTI4"/>
<dbReference type="Proteomes" id="UP000199250">
    <property type="component" value="Unassembled WGS sequence"/>
</dbReference>
<sequence length="100" mass="11322">MNGTREQQTTDYFDVMRELAGNQPFIRHLAATLPRDRPVARQLAEMPLDTVMRLYCRWVEQTYGEGGAGVRPDSASSASPGRFAPAQVWAVLRRWLFPAL</sequence>
<dbReference type="RefSeq" id="WP_090729311.1">
    <property type="nucleotide sequence ID" value="NZ_FNYQ01000003.1"/>
</dbReference>
<dbReference type="OrthoDB" id="9931978at2"/>
<evidence type="ECO:0000313" key="2">
    <source>
        <dbReference type="Proteomes" id="UP000199250"/>
    </source>
</evidence>
<protein>
    <submittedName>
        <fullName evidence="1">Uncharacterized protein</fullName>
    </submittedName>
</protein>
<gene>
    <name evidence="1" type="ORF">SAMN04244572_00266</name>
</gene>
<reference evidence="1 2" key="1">
    <citation type="submission" date="2016-10" db="EMBL/GenBank/DDBJ databases">
        <authorList>
            <person name="de Groot N.N."/>
        </authorList>
    </citation>
    <scope>NUCLEOTIDE SEQUENCE [LARGE SCALE GENOMIC DNA]</scope>
    <source>
        <strain evidence="1 2">DSM 373</strain>
    </source>
</reference>
<evidence type="ECO:0000313" key="1">
    <source>
        <dbReference type="EMBL" id="SEI44244.1"/>
    </source>
</evidence>
<organism evidence="1 2">
    <name type="scientific">Azotobacter beijerinckii</name>
    <dbReference type="NCBI Taxonomy" id="170623"/>
    <lineage>
        <taxon>Bacteria</taxon>
        <taxon>Pseudomonadati</taxon>
        <taxon>Pseudomonadota</taxon>
        <taxon>Gammaproteobacteria</taxon>
        <taxon>Pseudomonadales</taxon>
        <taxon>Pseudomonadaceae</taxon>
        <taxon>Azotobacter</taxon>
    </lineage>
</organism>
<proteinExistence type="predicted"/>
<dbReference type="EMBL" id="FNYQ01000003">
    <property type="protein sequence ID" value="SEI44244.1"/>
    <property type="molecule type" value="Genomic_DNA"/>
</dbReference>
<accession>A0A1H6QTI4</accession>